<keyword evidence="2" id="KW-1185">Reference proteome</keyword>
<dbReference type="AlphaFoldDB" id="A0A974XMB8"/>
<dbReference type="EMBL" id="CP071504">
    <property type="protein sequence ID" value="QSX31045.1"/>
    <property type="molecule type" value="Genomic_DNA"/>
</dbReference>
<protein>
    <submittedName>
        <fullName evidence="1">Uncharacterized protein</fullName>
    </submittedName>
</protein>
<organism evidence="1 2">
    <name type="scientific">Shewanella cyperi</name>
    <dbReference type="NCBI Taxonomy" id="2814292"/>
    <lineage>
        <taxon>Bacteria</taxon>
        <taxon>Pseudomonadati</taxon>
        <taxon>Pseudomonadota</taxon>
        <taxon>Gammaproteobacteria</taxon>
        <taxon>Alteromonadales</taxon>
        <taxon>Shewanellaceae</taxon>
        <taxon>Shewanella</taxon>
    </lineage>
</organism>
<name>A0A974XMB8_9GAMM</name>
<proteinExistence type="predicted"/>
<evidence type="ECO:0000313" key="2">
    <source>
        <dbReference type="Proteomes" id="UP000663281"/>
    </source>
</evidence>
<dbReference type="Proteomes" id="UP000663281">
    <property type="component" value="Chromosome"/>
</dbReference>
<accession>A0A974XMB8</accession>
<sequence length="98" mass="10595">MKIKNINGTSDNNCKCTSWLDHWKNYSKQGLPNYCPEATCTAKPEVGAHVQKESGSDSSWYIVPLCKAHNAQKNTTLTISDSISLVSANVSSTCGASK</sequence>
<evidence type="ECO:0000313" key="1">
    <source>
        <dbReference type="EMBL" id="QSX31045.1"/>
    </source>
</evidence>
<dbReference type="RefSeq" id="WP_207325718.1">
    <property type="nucleotide sequence ID" value="NZ_CP071504.1"/>
</dbReference>
<reference evidence="1 2" key="1">
    <citation type="submission" date="2021-03" db="EMBL/GenBank/DDBJ databases">
        <title>Novel species identification of genus Shewanella.</title>
        <authorList>
            <person name="Liu G."/>
            <person name="Zhang Q."/>
        </authorList>
    </citation>
    <scope>NUCLEOTIDE SEQUENCE [LARGE SCALE GENOMIC DNA]</scope>
    <source>
        <strain evidence="1 2">FJAT-53726</strain>
    </source>
</reference>
<dbReference type="KEGG" id="scyp:JYB88_05215"/>
<gene>
    <name evidence="1" type="ORF">JYB88_05215</name>
</gene>